<dbReference type="PANTHER" id="PTHR36834">
    <property type="entry name" value="MEMBRANE PROTEIN-RELATED"/>
    <property type="match status" value="1"/>
</dbReference>
<reference evidence="3 4" key="1">
    <citation type="journal article" date="2009" name="Stand. Genomic Sci.">
        <title>Complete genome sequence of Desulfotomaculum acetoxidans type strain (5575).</title>
        <authorList>
            <person name="Spring S."/>
            <person name="Lapidus A."/>
            <person name="Schroder M."/>
            <person name="Gleim D."/>
            <person name="Sims D."/>
            <person name="Meincke L."/>
            <person name="Glavina Del Rio T."/>
            <person name="Tice H."/>
            <person name="Copeland A."/>
            <person name="Cheng J.F."/>
            <person name="Lucas S."/>
            <person name="Chen F."/>
            <person name="Nolan M."/>
            <person name="Bruce D."/>
            <person name="Goodwin L."/>
            <person name="Pitluck S."/>
            <person name="Ivanova N."/>
            <person name="Mavromatis K."/>
            <person name="Mikhailova N."/>
            <person name="Pati A."/>
            <person name="Chen A."/>
            <person name="Palaniappan K."/>
            <person name="Land M."/>
            <person name="Hauser L."/>
            <person name="Chang Y.J."/>
            <person name="Jeffries C.D."/>
            <person name="Chain P."/>
            <person name="Saunders E."/>
            <person name="Brettin T."/>
            <person name="Detter J.C."/>
            <person name="Goker M."/>
            <person name="Bristow J."/>
            <person name="Eisen J.A."/>
            <person name="Markowitz V."/>
            <person name="Hugenholtz P."/>
            <person name="Kyrpides N.C."/>
            <person name="Klenk H.P."/>
            <person name="Han C."/>
        </authorList>
    </citation>
    <scope>NUCLEOTIDE SEQUENCE [LARGE SCALE GENOMIC DNA]</scope>
    <source>
        <strain evidence="4">ATCC 49208 / DSM 771 / VKM B-1644</strain>
    </source>
</reference>
<keyword evidence="1" id="KW-1133">Transmembrane helix</keyword>
<dbReference type="Pfam" id="PF04892">
    <property type="entry name" value="VanZ"/>
    <property type="match status" value="1"/>
</dbReference>
<feature type="transmembrane region" description="Helical" evidence="1">
    <location>
        <begin position="91"/>
        <end position="113"/>
    </location>
</feature>
<feature type="transmembrane region" description="Helical" evidence="1">
    <location>
        <begin position="6"/>
        <end position="23"/>
    </location>
</feature>
<feature type="domain" description="VanZ-like" evidence="2">
    <location>
        <begin position="38"/>
        <end position="128"/>
    </location>
</feature>
<feature type="transmembrane region" description="Helical" evidence="1">
    <location>
        <begin position="35"/>
        <end position="55"/>
    </location>
</feature>
<accession>C8W5X6</accession>
<dbReference type="HOGENOM" id="CLU_077618_4_0_9"/>
<dbReference type="InterPro" id="IPR006976">
    <property type="entry name" value="VanZ-like"/>
</dbReference>
<keyword evidence="1" id="KW-0812">Transmembrane</keyword>
<dbReference type="Proteomes" id="UP000002217">
    <property type="component" value="Chromosome"/>
</dbReference>
<gene>
    <name evidence="3" type="ordered locus">Dtox_0510</name>
</gene>
<organism evidence="3 4">
    <name type="scientific">Desulfofarcimen acetoxidans (strain ATCC 49208 / DSM 771 / KCTC 5769 / VKM B-1644 / 5575)</name>
    <name type="common">Desulfotomaculum acetoxidans</name>
    <dbReference type="NCBI Taxonomy" id="485916"/>
    <lineage>
        <taxon>Bacteria</taxon>
        <taxon>Bacillati</taxon>
        <taxon>Bacillota</taxon>
        <taxon>Clostridia</taxon>
        <taxon>Eubacteriales</taxon>
        <taxon>Peptococcaceae</taxon>
        <taxon>Desulfofarcimen</taxon>
    </lineage>
</organism>
<evidence type="ECO:0000313" key="4">
    <source>
        <dbReference type="Proteomes" id="UP000002217"/>
    </source>
</evidence>
<proteinExistence type="predicted"/>
<dbReference type="AlphaFoldDB" id="C8W5X6"/>
<dbReference type="KEGG" id="dae:Dtox_0510"/>
<protein>
    <recommendedName>
        <fullName evidence="2">VanZ-like domain-containing protein</fullName>
    </recommendedName>
</protein>
<keyword evidence="1" id="KW-0472">Membrane</keyword>
<dbReference type="PANTHER" id="PTHR36834:SF1">
    <property type="entry name" value="INTEGRAL MEMBRANE PROTEIN"/>
    <property type="match status" value="1"/>
</dbReference>
<name>C8W5X6_DESAS</name>
<evidence type="ECO:0000313" key="3">
    <source>
        <dbReference type="EMBL" id="ACV61431.1"/>
    </source>
</evidence>
<dbReference type="OrthoDB" id="9805025at2"/>
<sequence length="132" mass="15561">MLDASFFKLISVFFYILILKVGIKKQISFYRHIVIIFFYTYIIGMISITLFPIPIQKEVIAEYAELELLKNNFIPFQDINSMIKSNSTSVIYRQIIGNMVLFMPMGFLIPLVFNKMSTFYKVIFVSFFHLLQ</sequence>
<keyword evidence="4" id="KW-1185">Reference proteome</keyword>
<evidence type="ECO:0000256" key="1">
    <source>
        <dbReference type="SAM" id="Phobius"/>
    </source>
</evidence>
<dbReference type="EMBL" id="CP001720">
    <property type="protein sequence ID" value="ACV61431.1"/>
    <property type="molecule type" value="Genomic_DNA"/>
</dbReference>
<evidence type="ECO:0000259" key="2">
    <source>
        <dbReference type="Pfam" id="PF04892"/>
    </source>
</evidence>
<dbReference type="InterPro" id="IPR053150">
    <property type="entry name" value="Teicoplanin_resist-assoc"/>
</dbReference>